<dbReference type="Pfam" id="PF06458">
    <property type="entry name" value="MucBP"/>
    <property type="match status" value="4"/>
</dbReference>
<evidence type="ECO:0000259" key="3">
    <source>
        <dbReference type="PROSITE" id="PS51782"/>
    </source>
</evidence>
<accession>A0ABY8DT13</accession>
<dbReference type="Pfam" id="PF00188">
    <property type="entry name" value="CAP"/>
    <property type="match status" value="1"/>
</dbReference>
<evidence type="ECO:0000256" key="1">
    <source>
        <dbReference type="ARBA" id="ARBA00022737"/>
    </source>
</evidence>
<dbReference type="EMBL" id="CP120687">
    <property type="protein sequence ID" value="WFB38121.1"/>
    <property type="molecule type" value="Genomic_DNA"/>
</dbReference>
<dbReference type="InterPro" id="IPR036779">
    <property type="entry name" value="LysM_dom_sf"/>
</dbReference>
<dbReference type="CDD" id="cd05379">
    <property type="entry name" value="CAP_bacterial"/>
    <property type="match status" value="1"/>
</dbReference>
<dbReference type="Proteomes" id="UP001220228">
    <property type="component" value="Chromosome"/>
</dbReference>
<sequence length="822" mass="88478">MEMTRKQRQMEMALEERIERKRLVHSKRLGWLTLGMASVTLAALGATNTTGQVVSASANNNIKTNQVTQTQSSGGRDWVLRPVADIKAQFEASDKTVYDIKWGDTLSTISEALNESGVTTSVDRLAEINHIANIDLIYAGAKLRIAGTGDNATVTTKDSTGTNQTYNLNPAKPATVNPADRAKTSTQTSTQPAGTKGSTNKTNAHLNGSSNALNSKNQTNQAPGNGTYDASKAVTNSTQPVKPVGPGNQGNTDDPAKQTTVTVNAVVMGKTVKQLAQFKAVIGKEGTYTAPESFTVDGVEYDRIGKADWPFVVKPGLVVNVGYIAIPTTKDVIVNAVDADTGKMILSKRYTDIKNTGHQKFSVADAFGEQLKDAGYTLVGADTQDLVLNKDAQTVTFKFKKTNPSATAITIKAVDESGNEIGQFLKSGESGKLLTVTAPVINGYDVQGDKEQTLTVHDGATITFTYKVHQAPAKSTTIQVKAVDESGHLLKSDTKAASIGERVTVNAPMIDGYDLQGTSQQTVTAKDGLTVTFAYTKHVVVPASANIKVQAVDENGTVLKSETQTAQVGKQIAISAPTVDGYDLQGAQQQTVTAQDGMTVTFKYHKQDEQKYPTDITIIAEDDGHRELKRYTQTANIGDEITVDAPDIPGYEVQGAKQQTVTAYSALWVTFVYKKVPNPIDINVVTQNLITLLNQYRVSKGLPALRVDTHLMAGAKVRSEQEAEALNAGQELDHQLPDGEDFDKEANLKQFAGFVDGENAGANWRKDEDTNLSLAQKLMDQWKSDAPHDENMLEPRYTDVGIGVSSGNDGMYVAVQDFGTRK</sequence>
<dbReference type="PANTHER" id="PTHR31157:SF1">
    <property type="entry name" value="SCP DOMAIN-CONTAINING PROTEIN"/>
    <property type="match status" value="1"/>
</dbReference>
<evidence type="ECO:0000313" key="5">
    <source>
        <dbReference type="Proteomes" id="UP001220228"/>
    </source>
</evidence>
<keyword evidence="5" id="KW-1185">Reference proteome</keyword>
<name>A0ABY8DT13_9LACO</name>
<evidence type="ECO:0000256" key="2">
    <source>
        <dbReference type="SAM" id="MobiDB-lite"/>
    </source>
</evidence>
<dbReference type="InterPro" id="IPR035940">
    <property type="entry name" value="CAP_sf"/>
</dbReference>
<feature type="compositionally biased region" description="Polar residues" evidence="2">
    <location>
        <begin position="153"/>
        <end position="168"/>
    </location>
</feature>
<feature type="domain" description="LysM" evidence="3">
    <location>
        <begin position="96"/>
        <end position="145"/>
    </location>
</feature>
<protein>
    <submittedName>
        <fullName evidence="4">MucBP domain-containing protein</fullName>
    </submittedName>
</protein>
<feature type="region of interest" description="Disordered" evidence="2">
    <location>
        <begin position="153"/>
        <end position="256"/>
    </location>
</feature>
<keyword evidence="1" id="KW-0677">Repeat</keyword>
<dbReference type="SUPFAM" id="SSF55797">
    <property type="entry name" value="PR-1-like"/>
    <property type="match status" value="1"/>
</dbReference>
<dbReference type="RefSeq" id="WP_049169701.1">
    <property type="nucleotide sequence ID" value="NZ_CP120687.1"/>
</dbReference>
<dbReference type="Gene3D" id="3.10.350.10">
    <property type="entry name" value="LysM domain"/>
    <property type="match status" value="1"/>
</dbReference>
<dbReference type="Gene3D" id="3.40.33.10">
    <property type="entry name" value="CAP"/>
    <property type="match status" value="1"/>
</dbReference>
<proteinExistence type="predicted"/>
<dbReference type="Pfam" id="PF01476">
    <property type="entry name" value="LysM"/>
    <property type="match status" value="1"/>
</dbReference>
<organism evidence="4 5">
    <name type="scientific">Lacticaseibacillus huelsenbergensis</name>
    <dbReference type="NCBI Taxonomy" id="3035291"/>
    <lineage>
        <taxon>Bacteria</taxon>
        <taxon>Bacillati</taxon>
        <taxon>Bacillota</taxon>
        <taxon>Bacilli</taxon>
        <taxon>Lactobacillales</taxon>
        <taxon>Lactobacillaceae</taxon>
        <taxon>Lacticaseibacillus</taxon>
    </lineage>
</organism>
<dbReference type="SMART" id="SM00257">
    <property type="entry name" value="LysM"/>
    <property type="match status" value="1"/>
</dbReference>
<feature type="compositionally biased region" description="Polar residues" evidence="2">
    <location>
        <begin position="184"/>
        <end position="224"/>
    </location>
</feature>
<dbReference type="InterPro" id="IPR014044">
    <property type="entry name" value="CAP_dom"/>
</dbReference>
<dbReference type="InterPro" id="IPR009459">
    <property type="entry name" value="MucBP_dom"/>
</dbReference>
<dbReference type="PROSITE" id="PS51782">
    <property type="entry name" value="LYSM"/>
    <property type="match status" value="1"/>
</dbReference>
<gene>
    <name evidence="4" type="ORF">LHUE1_001583</name>
</gene>
<dbReference type="PANTHER" id="PTHR31157">
    <property type="entry name" value="SCP DOMAIN-CONTAINING PROTEIN"/>
    <property type="match status" value="1"/>
</dbReference>
<dbReference type="InterPro" id="IPR018392">
    <property type="entry name" value="LysM"/>
</dbReference>
<reference evidence="4 5" key="1">
    <citation type="submission" date="2023-03" db="EMBL/GenBank/DDBJ databases">
        <authorList>
            <person name="Ruckert-Reed C."/>
        </authorList>
    </citation>
    <scope>NUCLEOTIDE SEQUENCE [LARGE SCALE GENOMIC DNA]</scope>
    <source>
        <strain evidence="4 5">DSM 115425</strain>
    </source>
</reference>
<dbReference type="Gene3D" id="3.10.20.320">
    <property type="entry name" value="Putative peptidoglycan bound protein (lpxtg motif)"/>
    <property type="match status" value="2"/>
</dbReference>
<evidence type="ECO:0000313" key="4">
    <source>
        <dbReference type="EMBL" id="WFB38121.1"/>
    </source>
</evidence>